<reference evidence="13" key="1">
    <citation type="submission" date="2025-08" db="UniProtKB">
        <authorList>
            <consortium name="Ensembl"/>
        </authorList>
    </citation>
    <scope>IDENTIFICATION</scope>
</reference>
<comment type="function">
    <text evidence="1">Putative pheromone receptor.</text>
</comment>
<dbReference type="AlphaFoldDB" id="A0A8C8YEJ1"/>
<evidence type="ECO:0000256" key="2">
    <source>
        <dbReference type="ARBA" id="ARBA00004651"/>
    </source>
</evidence>
<evidence type="ECO:0000256" key="6">
    <source>
        <dbReference type="ARBA" id="ARBA00022692"/>
    </source>
</evidence>
<comment type="subcellular location">
    <subcellularLocation>
        <location evidence="2 12">Cell membrane</location>
        <topology evidence="2 12">Multi-pass membrane protein</topology>
    </subcellularLocation>
</comment>
<accession>A0A8C8YEJ1</accession>
<keyword evidence="7 12" id="KW-1133">Transmembrane helix</keyword>
<evidence type="ECO:0000256" key="3">
    <source>
        <dbReference type="ARBA" id="ARBA00010663"/>
    </source>
</evidence>
<dbReference type="Ensembl" id="ENSPSMT00000003207.1">
    <property type="protein sequence ID" value="ENSPSMP00000002679.1"/>
    <property type="gene ID" value="ENSPSMG00000002130.1"/>
</dbReference>
<feature type="transmembrane region" description="Helical" evidence="12">
    <location>
        <begin position="45"/>
        <end position="67"/>
    </location>
</feature>
<dbReference type="GO" id="GO:0016503">
    <property type="term" value="F:pheromone receptor activity"/>
    <property type="evidence" value="ECO:0007669"/>
    <property type="project" value="InterPro"/>
</dbReference>
<feature type="transmembrane region" description="Helical" evidence="12">
    <location>
        <begin position="110"/>
        <end position="131"/>
    </location>
</feature>
<evidence type="ECO:0000256" key="4">
    <source>
        <dbReference type="ARBA" id="ARBA00022475"/>
    </source>
</evidence>
<feature type="transmembrane region" description="Helical" evidence="12">
    <location>
        <begin position="237"/>
        <end position="255"/>
    </location>
</feature>
<name>A0A8C8YEJ1_PROSS</name>
<keyword evidence="14" id="KW-1185">Reference proteome</keyword>
<feature type="transmembrane region" description="Helical" evidence="12">
    <location>
        <begin position="203"/>
        <end position="231"/>
    </location>
</feature>
<dbReference type="Pfam" id="PF03402">
    <property type="entry name" value="V1R"/>
    <property type="match status" value="1"/>
</dbReference>
<evidence type="ECO:0000256" key="5">
    <source>
        <dbReference type="ARBA" id="ARBA00022507"/>
    </source>
</evidence>
<keyword evidence="8 12" id="KW-0297">G-protein coupled receptor</keyword>
<dbReference type="GO" id="GO:0005886">
    <property type="term" value="C:plasma membrane"/>
    <property type="evidence" value="ECO:0007669"/>
    <property type="project" value="UniProtKB-SubCell"/>
</dbReference>
<evidence type="ECO:0000256" key="7">
    <source>
        <dbReference type="ARBA" id="ARBA00022989"/>
    </source>
</evidence>
<keyword evidence="9 12" id="KW-0472">Membrane</keyword>
<organism evidence="13 14">
    <name type="scientific">Prolemur simus</name>
    <name type="common">Greater bamboo lemur</name>
    <name type="synonym">Hapalemur simus</name>
    <dbReference type="NCBI Taxonomy" id="1328070"/>
    <lineage>
        <taxon>Eukaryota</taxon>
        <taxon>Metazoa</taxon>
        <taxon>Chordata</taxon>
        <taxon>Craniata</taxon>
        <taxon>Vertebrata</taxon>
        <taxon>Euteleostomi</taxon>
        <taxon>Mammalia</taxon>
        <taxon>Eutheria</taxon>
        <taxon>Euarchontoglires</taxon>
        <taxon>Primates</taxon>
        <taxon>Strepsirrhini</taxon>
        <taxon>Lemuriformes</taxon>
        <taxon>Lemuridae</taxon>
        <taxon>Prolemur</taxon>
    </lineage>
</organism>
<dbReference type="SUPFAM" id="SSF81321">
    <property type="entry name" value="Family A G protein-coupled receptor-like"/>
    <property type="match status" value="1"/>
</dbReference>
<evidence type="ECO:0000256" key="9">
    <source>
        <dbReference type="ARBA" id="ARBA00023136"/>
    </source>
</evidence>
<evidence type="ECO:0000256" key="12">
    <source>
        <dbReference type="RuleBase" id="RU364061"/>
    </source>
</evidence>
<evidence type="ECO:0000256" key="10">
    <source>
        <dbReference type="ARBA" id="ARBA00023170"/>
    </source>
</evidence>
<comment type="similarity">
    <text evidence="3 12">Belongs to the G-protein coupled receptor 1 family.</text>
</comment>
<keyword evidence="4 12" id="KW-1003">Cell membrane</keyword>
<dbReference type="GeneTree" id="ENSGT01030000234553"/>
<keyword evidence="11 12" id="KW-0807">Transducer</keyword>
<keyword evidence="5 12" id="KW-0589">Pheromone response</keyword>
<dbReference type="Proteomes" id="UP000694414">
    <property type="component" value="Unplaced"/>
</dbReference>
<evidence type="ECO:0000313" key="14">
    <source>
        <dbReference type="Proteomes" id="UP000694414"/>
    </source>
</evidence>
<keyword evidence="6 12" id="KW-0812">Transmembrane</keyword>
<dbReference type="InterPro" id="IPR004072">
    <property type="entry name" value="Vmron_rcpt_1"/>
</dbReference>
<feature type="transmembrane region" description="Helical" evidence="12">
    <location>
        <begin position="7"/>
        <end position="33"/>
    </location>
</feature>
<dbReference type="GO" id="GO:0019236">
    <property type="term" value="P:response to pheromone"/>
    <property type="evidence" value="ECO:0007669"/>
    <property type="project" value="UniProtKB-KW"/>
</dbReference>
<feature type="transmembrane region" description="Helical" evidence="12">
    <location>
        <begin position="172"/>
        <end position="191"/>
    </location>
</feature>
<keyword evidence="10 12" id="KW-0675">Receptor</keyword>
<evidence type="ECO:0000256" key="8">
    <source>
        <dbReference type="ARBA" id="ARBA00023040"/>
    </source>
</evidence>
<dbReference type="PANTHER" id="PTHR24062">
    <property type="entry name" value="VOMERONASAL TYPE-1 RECEPTOR"/>
    <property type="match status" value="1"/>
</dbReference>
<proteinExistence type="inferred from homology"/>
<evidence type="ECO:0000313" key="13">
    <source>
        <dbReference type="Ensembl" id="ENSPSMP00000002679.1"/>
    </source>
</evidence>
<sequence length="277" mass="30928">MLPFKKGFFFFQAGTGISANTFLFLLCIFKLHLERRPKPTDVTTSHLAFVHIVNLVTEVILVSLELFGSLHLGNDFKCKALLPLSRVMRGLSICTACLLSMFKNKSTNDIFYIFFFLWFLNLSFSSNLIIYAVSSSNGTQTNLVILTQYCSLSPVSYIIRGLTVTLSVSRDVSFVGIMLLSSAYMVILLLSPRACPEKRATHTVLLLVTFSVVMYWVDLIISSSCTLLWAYDPVLLGSQRLVVNVYVTVSPLVLLSSDKRIINLNNLSSTGSATWFN</sequence>
<evidence type="ECO:0000256" key="11">
    <source>
        <dbReference type="ARBA" id="ARBA00023224"/>
    </source>
</evidence>
<evidence type="ECO:0000256" key="1">
    <source>
        <dbReference type="ARBA" id="ARBA00003878"/>
    </source>
</evidence>
<protein>
    <recommendedName>
        <fullName evidence="12">Vomeronasal type-1 receptor</fullName>
    </recommendedName>
</protein>
<reference evidence="13" key="2">
    <citation type="submission" date="2025-09" db="UniProtKB">
        <authorList>
            <consortium name="Ensembl"/>
        </authorList>
    </citation>
    <scope>IDENTIFICATION</scope>
</reference>